<dbReference type="AlphaFoldDB" id="A0AAV2SUW1"/>
<keyword evidence="1" id="KW-1133">Transmembrane helix</keyword>
<organism evidence="2 3">
    <name type="scientific">Meganyctiphanes norvegica</name>
    <name type="common">Northern krill</name>
    <name type="synonym">Thysanopoda norvegica</name>
    <dbReference type="NCBI Taxonomy" id="48144"/>
    <lineage>
        <taxon>Eukaryota</taxon>
        <taxon>Metazoa</taxon>
        <taxon>Ecdysozoa</taxon>
        <taxon>Arthropoda</taxon>
        <taxon>Crustacea</taxon>
        <taxon>Multicrustacea</taxon>
        <taxon>Malacostraca</taxon>
        <taxon>Eumalacostraca</taxon>
        <taxon>Eucarida</taxon>
        <taxon>Euphausiacea</taxon>
        <taxon>Euphausiidae</taxon>
        <taxon>Meganyctiphanes</taxon>
    </lineage>
</organism>
<evidence type="ECO:0000256" key="1">
    <source>
        <dbReference type="SAM" id="Phobius"/>
    </source>
</evidence>
<protein>
    <recommendedName>
        <fullName evidence="4">Protein Star</fullName>
    </recommendedName>
</protein>
<dbReference type="EMBL" id="CAXKWB010130737">
    <property type="protein sequence ID" value="CAL4241973.1"/>
    <property type="molecule type" value="Genomic_DNA"/>
</dbReference>
<keyword evidence="1" id="KW-0472">Membrane</keyword>
<dbReference type="GO" id="GO:0016197">
    <property type="term" value="P:endosomal transport"/>
    <property type="evidence" value="ECO:0007669"/>
    <property type="project" value="TreeGrafter"/>
</dbReference>
<gene>
    <name evidence="2" type="ORF">MNOR_LOCUS40741</name>
</gene>
<dbReference type="PANTHER" id="PTHR34009:SF2">
    <property type="entry name" value="PROTEIN STAR"/>
    <property type="match status" value="1"/>
</dbReference>
<feature type="transmembrane region" description="Helical" evidence="1">
    <location>
        <begin position="12"/>
        <end position="34"/>
    </location>
</feature>
<accession>A0AAV2SUW1</accession>
<sequence>MLHQMRALFKWLLQDFYATVGILTIVVIAVLILAHQPTPLCHQECLEVYLSLPVSFRDPSLLSLIREQYLEPPPKIISTESVDIYSSIWRKLLDWYLVQEVLRDLFHDKAPGLFVEVGVCNGEFMSQTLYLERNLSWSGLLVEPDPRSYRQLRARARNATTTPLCVEYDNPAIGRLWLRNIPDDIPEHYHGVMLARSQLYKTVDPKERNLGSSVWVPCVPMSSLLLASNMTTVDFLALTTGDRNVDNKISDITLSNTFDIKLLLVQFQTSRLSEESFPEIPGYIPDLG</sequence>
<dbReference type="GO" id="GO:0006888">
    <property type="term" value="P:endoplasmic reticulum to Golgi vesicle-mediated transport"/>
    <property type="evidence" value="ECO:0007669"/>
    <property type="project" value="TreeGrafter"/>
</dbReference>
<dbReference type="InterPro" id="IPR053202">
    <property type="entry name" value="EGF_Rcpt_Signaling_Reg"/>
</dbReference>
<dbReference type="GO" id="GO:0005886">
    <property type="term" value="C:plasma membrane"/>
    <property type="evidence" value="ECO:0007669"/>
    <property type="project" value="TreeGrafter"/>
</dbReference>
<evidence type="ECO:0008006" key="4">
    <source>
        <dbReference type="Google" id="ProtNLM"/>
    </source>
</evidence>
<dbReference type="GO" id="GO:0031902">
    <property type="term" value="C:late endosome membrane"/>
    <property type="evidence" value="ECO:0007669"/>
    <property type="project" value="TreeGrafter"/>
</dbReference>
<dbReference type="Proteomes" id="UP001497623">
    <property type="component" value="Unassembled WGS sequence"/>
</dbReference>
<dbReference type="GO" id="GO:0005789">
    <property type="term" value="C:endoplasmic reticulum membrane"/>
    <property type="evidence" value="ECO:0007669"/>
    <property type="project" value="TreeGrafter"/>
</dbReference>
<keyword evidence="1" id="KW-0812">Transmembrane</keyword>
<dbReference type="GO" id="GO:0005794">
    <property type="term" value="C:Golgi apparatus"/>
    <property type="evidence" value="ECO:0007669"/>
    <property type="project" value="TreeGrafter"/>
</dbReference>
<keyword evidence="3" id="KW-1185">Reference proteome</keyword>
<comment type="caution">
    <text evidence="2">The sequence shown here is derived from an EMBL/GenBank/DDBJ whole genome shotgun (WGS) entry which is preliminary data.</text>
</comment>
<feature type="non-terminal residue" evidence="2">
    <location>
        <position position="288"/>
    </location>
</feature>
<reference evidence="2 3" key="1">
    <citation type="submission" date="2024-05" db="EMBL/GenBank/DDBJ databases">
        <authorList>
            <person name="Wallberg A."/>
        </authorList>
    </citation>
    <scope>NUCLEOTIDE SEQUENCE [LARGE SCALE GENOMIC DNA]</scope>
</reference>
<dbReference type="PANTHER" id="PTHR34009">
    <property type="entry name" value="PROTEIN STAR"/>
    <property type="match status" value="1"/>
</dbReference>
<proteinExistence type="predicted"/>
<evidence type="ECO:0000313" key="2">
    <source>
        <dbReference type="EMBL" id="CAL4241973.1"/>
    </source>
</evidence>
<evidence type="ECO:0000313" key="3">
    <source>
        <dbReference type="Proteomes" id="UP001497623"/>
    </source>
</evidence>
<name>A0AAV2SUW1_MEGNR</name>